<evidence type="ECO:0000256" key="5">
    <source>
        <dbReference type="ARBA" id="ARBA00022840"/>
    </source>
</evidence>
<feature type="region of interest" description="Disordered" evidence="6">
    <location>
        <begin position="32"/>
        <end position="171"/>
    </location>
</feature>
<feature type="compositionally biased region" description="Pro residues" evidence="6">
    <location>
        <begin position="98"/>
        <end position="121"/>
    </location>
</feature>
<evidence type="ECO:0000256" key="6">
    <source>
        <dbReference type="SAM" id="MobiDB-lite"/>
    </source>
</evidence>
<dbReference type="GO" id="GO:0005524">
    <property type="term" value="F:ATP binding"/>
    <property type="evidence" value="ECO:0007669"/>
    <property type="project" value="UniProtKB-KW"/>
</dbReference>
<dbReference type="PROSITE" id="PS50011">
    <property type="entry name" value="PROTEIN_KINASE_DOM"/>
    <property type="match status" value="1"/>
</dbReference>
<comment type="caution">
    <text evidence="8">The sequence shown here is derived from an EMBL/GenBank/DDBJ whole genome shotgun (WGS) entry which is preliminary data.</text>
</comment>
<keyword evidence="4" id="KW-0418">Kinase</keyword>
<evidence type="ECO:0000259" key="7">
    <source>
        <dbReference type="PROSITE" id="PS50011"/>
    </source>
</evidence>
<proteinExistence type="predicted"/>
<keyword evidence="5" id="KW-0067">ATP-binding</keyword>
<dbReference type="GO" id="GO:0035556">
    <property type="term" value="P:intracellular signal transduction"/>
    <property type="evidence" value="ECO:0007669"/>
    <property type="project" value="TreeGrafter"/>
</dbReference>
<dbReference type="EMBL" id="JBBPFD010000423">
    <property type="protein sequence ID" value="KAK7878940.1"/>
    <property type="molecule type" value="Genomic_DNA"/>
</dbReference>
<feature type="compositionally biased region" description="Low complexity" evidence="6">
    <location>
        <begin position="62"/>
        <end position="76"/>
    </location>
</feature>
<dbReference type="PANTHER" id="PTHR24342">
    <property type="entry name" value="SERINE/THREONINE-PROTEIN KINASE 17"/>
    <property type="match status" value="1"/>
</dbReference>
<dbReference type="Proteomes" id="UP001460270">
    <property type="component" value="Unassembled WGS sequence"/>
</dbReference>
<keyword evidence="9" id="KW-1185">Reference proteome</keyword>
<dbReference type="PROSITE" id="PS00108">
    <property type="entry name" value="PROTEIN_KINASE_ST"/>
    <property type="match status" value="1"/>
</dbReference>
<evidence type="ECO:0000256" key="4">
    <source>
        <dbReference type="ARBA" id="ARBA00022777"/>
    </source>
</evidence>
<feature type="compositionally biased region" description="Basic residues" evidence="6">
    <location>
        <begin position="122"/>
        <end position="136"/>
    </location>
</feature>
<feature type="compositionally biased region" description="Pro residues" evidence="6">
    <location>
        <begin position="144"/>
        <end position="163"/>
    </location>
</feature>
<sequence length="317" mass="34865">MFRFRVACVNKAGKGPYSNLSAPVTVGTAVKTVPSEPTVSTPPLKPAPKVTSPTPLTPPTSSPASPASEPSSKTPPFIVTKTQSPVNVVTPMTQAPPTSVPAPPTIVTPPPRPPSPLYRPAPRPRRRCPSRRRCCRRPASAPSPTGPAPPEEPPPDGPHPPPRSGRAYRRNPTLFWKRRPGRFGVIRECRENSTGKIFMAKIVPYNPENKQEVLREYEILKTLHNDKIMSLHEAYVTPRYLCWFRYSEDDVVSYLVQILQGVEYLHSRRVIHLDLKPENLLITNLNIIKIVDFGSARTSTLSAQASGHKAGNAALHG</sequence>
<dbReference type="PANTHER" id="PTHR24342:SF14">
    <property type="entry name" value="DEATH-ASSOCIATED PROTEIN KINASE DAPK-1"/>
    <property type="match status" value="1"/>
</dbReference>
<gene>
    <name evidence="8" type="ORF">WMY93_034214</name>
</gene>
<feature type="domain" description="Protein kinase" evidence="7">
    <location>
        <begin position="172"/>
        <end position="317"/>
    </location>
</feature>
<evidence type="ECO:0000256" key="2">
    <source>
        <dbReference type="ARBA" id="ARBA00022679"/>
    </source>
</evidence>
<dbReference type="GO" id="GO:0043065">
    <property type="term" value="P:positive regulation of apoptotic process"/>
    <property type="evidence" value="ECO:0007669"/>
    <property type="project" value="TreeGrafter"/>
</dbReference>
<dbReference type="Pfam" id="PF00069">
    <property type="entry name" value="Pkinase"/>
    <property type="match status" value="1"/>
</dbReference>
<keyword evidence="2" id="KW-0808">Transferase</keyword>
<dbReference type="AlphaFoldDB" id="A0AAW0MGL0"/>
<keyword evidence="1" id="KW-0723">Serine/threonine-protein kinase</keyword>
<evidence type="ECO:0000313" key="8">
    <source>
        <dbReference type="EMBL" id="KAK7878940.1"/>
    </source>
</evidence>
<dbReference type="PRINTS" id="PR01217">
    <property type="entry name" value="PRICHEXTENSN"/>
</dbReference>
<organism evidence="8 9">
    <name type="scientific">Mugilogobius chulae</name>
    <name type="common">yellowstripe goby</name>
    <dbReference type="NCBI Taxonomy" id="88201"/>
    <lineage>
        <taxon>Eukaryota</taxon>
        <taxon>Metazoa</taxon>
        <taxon>Chordata</taxon>
        <taxon>Craniata</taxon>
        <taxon>Vertebrata</taxon>
        <taxon>Euteleostomi</taxon>
        <taxon>Actinopterygii</taxon>
        <taxon>Neopterygii</taxon>
        <taxon>Teleostei</taxon>
        <taxon>Neoteleostei</taxon>
        <taxon>Acanthomorphata</taxon>
        <taxon>Gobiaria</taxon>
        <taxon>Gobiiformes</taxon>
        <taxon>Gobioidei</taxon>
        <taxon>Gobiidae</taxon>
        <taxon>Gobionellinae</taxon>
        <taxon>Mugilogobius</taxon>
    </lineage>
</organism>
<evidence type="ECO:0000256" key="3">
    <source>
        <dbReference type="ARBA" id="ARBA00022741"/>
    </source>
</evidence>
<dbReference type="GO" id="GO:0004674">
    <property type="term" value="F:protein serine/threonine kinase activity"/>
    <property type="evidence" value="ECO:0007669"/>
    <property type="project" value="UniProtKB-KW"/>
</dbReference>
<dbReference type="SUPFAM" id="SSF56112">
    <property type="entry name" value="Protein kinase-like (PK-like)"/>
    <property type="match status" value="1"/>
</dbReference>
<protein>
    <recommendedName>
        <fullName evidence="7">Protein kinase domain-containing protein</fullName>
    </recommendedName>
</protein>
<name>A0AAW0MGL0_9GOBI</name>
<feature type="compositionally biased region" description="Polar residues" evidence="6">
    <location>
        <begin position="80"/>
        <end position="93"/>
    </location>
</feature>
<dbReference type="InterPro" id="IPR000719">
    <property type="entry name" value="Prot_kinase_dom"/>
</dbReference>
<dbReference type="SMART" id="SM00220">
    <property type="entry name" value="S_TKc"/>
    <property type="match status" value="1"/>
</dbReference>
<dbReference type="Gene3D" id="1.10.510.10">
    <property type="entry name" value="Transferase(Phosphotransferase) domain 1"/>
    <property type="match status" value="1"/>
</dbReference>
<dbReference type="InterPro" id="IPR011009">
    <property type="entry name" value="Kinase-like_dom_sf"/>
</dbReference>
<dbReference type="GO" id="GO:0005634">
    <property type="term" value="C:nucleus"/>
    <property type="evidence" value="ECO:0007669"/>
    <property type="project" value="TreeGrafter"/>
</dbReference>
<dbReference type="Gene3D" id="3.30.200.20">
    <property type="entry name" value="Phosphorylase Kinase, domain 1"/>
    <property type="match status" value="1"/>
</dbReference>
<evidence type="ECO:0000313" key="9">
    <source>
        <dbReference type="Proteomes" id="UP001460270"/>
    </source>
</evidence>
<evidence type="ECO:0000256" key="1">
    <source>
        <dbReference type="ARBA" id="ARBA00022527"/>
    </source>
</evidence>
<keyword evidence="3" id="KW-0547">Nucleotide-binding</keyword>
<feature type="compositionally biased region" description="Low complexity" evidence="6">
    <location>
        <begin position="32"/>
        <end position="54"/>
    </location>
</feature>
<dbReference type="InterPro" id="IPR008271">
    <property type="entry name" value="Ser/Thr_kinase_AS"/>
</dbReference>
<reference evidence="9" key="1">
    <citation type="submission" date="2024-04" db="EMBL/GenBank/DDBJ databases">
        <title>Salinicola lusitanus LLJ914,a marine bacterium isolated from the Okinawa Trough.</title>
        <authorList>
            <person name="Li J."/>
        </authorList>
    </citation>
    <scope>NUCLEOTIDE SEQUENCE [LARGE SCALE GENOMIC DNA]</scope>
</reference>
<accession>A0AAW0MGL0</accession>